<reference evidence="1" key="1">
    <citation type="journal article" date="2020" name="Stud. Mycol.">
        <title>101 Dothideomycetes genomes: a test case for predicting lifestyles and emergence of pathogens.</title>
        <authorList>
            <person name="Haridas S."/>
            <person name="Albert R."/>
            <person name="Binder M."/>
            <person name="Bloem J."/>
            <person name="Labutti K."/>
            <person name="Salamov A."/>
            <person name="Andreopoulos B."/>
            <person name="Baker S."/>
            <person name="Barry K."/>
            <person name="Bills G."/>
            <person name="Bluhm B."/>
            <person name="Cannon C."/>
            <person name="Castanera R."/>
            <person name="Culley D."/>
            <person name="Daum C."/>
            <person name="Ezra D."/>
            <person name="Gonzalez J."/>
            <person name="Henrissat B."/>
            <person name="Kuo A."/>
            <person name="Liang C."/>
            <person name="Lipzen A."/>
            <person name="Lutzoni F."/>
            <person name="Magnuson J."/>
            <person name="Mondo S."/>
            <person name="Nolan M."/>
            <person name="Ohm R."/>
            <person name="Pangilinan J."/>
            <person name="Park H.-J."/>
            <person name="Ramirez L."/>
            <person name="Alfaro M."/>
            <person name="Sun H."/>
            <person name="Tritt A."/>
            <person name="Yoshinaga Y."/>
            <person name="Zwiers L.-H."/>
            <person name="Turgeon B."/>
            <person name="Goodwin S."/>
            <person name="Spatafora J."/>
            <person name="Crous P."/>
            <person name="Grigoriev I."/>
        </authorList>
    </citation>
    <scope>NUCLEOTIDE SEQUENCE</scope>
    <source>
        <strain evidence="1">CBS 130266</strain>
    </source>
</reference>
<gene>
    <name evidence="1" type="ORF">EJ08DRAFT_645891</name>
</gene>
<evidence type="ECO:0000313" key="2">
    <source>
        <dbReference type="Proteomes" id="UP000800235"/>
    </source>
</evidence>
<dbReference type="AlphaFoldDB" id="A0A9P4P1I5"/>
<name>A0A9P4P1I5_9PEZI</name>
<keyword evidence="2" id="KW-1185">Reference proteome</keyword>
<accession>A0A9P4P1I5</accession>
<sequence>MIKACAKLRRLDIEMRYGRIFDPRYPLLKAVFELKDLTKLRIATSIFGSTQADFVARLFGHVKGHKAGKSLEALDIIRWRAQTSAKPVEELKARWECRNREDGSASITHFPNSNSGEAVVPWKWITGEAGHKERVVACETRTSYSEEQIALRPFYTCYGVESLLGACSRNTVTPAKYEDRMMLLLRDWGNWRPRVYRDTEANDRLKSMTAMRKEAKELPLDVLNEEVNMVIKEMEWHQRRSRYEMMHGELNTLWNILKLDAVSDDGNSEESGGEDGLASAD</sequence>
<evidence type="ECO:0000313" key="1">
    <source>
        <dbReference type="EMBL" id="KAF2434954.1"/>
    </source>
</evidence>
<dbReference type="Proteomes" id="UP000800235">
    <property type="component" value="Unassembled WGS sequence"/>
</dbReference>
<proteinExistence type="predicted"/>
<protein>
    <submittedName>
        <fullName evidence="1">Uncharacterized protein</fullName>
    </submittedName>
</protein>
<organism evidence="1 2">
    <name type="scientific">Tothia fuscella</name>
    <dbReference type="NCBI Taxonomy" id="1048955"/>
    <lineage>
        <taxon>Eukaryota</taxon>
        <taxon>Fungi</taxon>
        <taxon>Dikarya</taxon>
        <taxon>Ascomycota</taxon>
        <taxon>Pezizomycotina</taxon>
        <taxon>Dothideomycetes</taxon>
        <taxon>Pleosporomycetidae</taxon>
        <taxon>Venturiales</taxon>
        <taxon>Cylindrosympodiaceae</taxon>
        <taxon>Tothia</taxon>
    </lineage>
</organism>
<dbReference type="EMBL" id="MU007014">
    <property type="protein sequence ID" value="KAF2434954.1"/>
    <property type="molecule type" value="Genomic_DNA"/>
</dbReference>
<comment type="caution">
    <text evidence="1">The sequence shown here is derived from an EMBL/GenBank/DDBJ whole genome shotgun (WGS) entry which is preliminary data.</text>
</comment>